<dbReference type="InterPro" id="IPR013087">
    <property type="entry name" value="Znf_C2H2_type"/>
</dbReference>
<evidence type="ECO:0000313" key="13">
    <source>
        <dbReference type="EMBL" id="KAF2010236.1"/>
    </source>
</evidence>
<keyword evidence="4 10" id="KW-0863">Zinc-finger</keyword>
<dbReference type="GO" id="GO:0000978">
    <property type="term" value="F:RNA polymerase II cis-regulatory region sequence-specific DNA binding"/>
    <property type="evidence" value="ECO:0007669"/>
    <property type="project" value="TreeGrafter"/>
</dbReference>
<dbReference type="OrthoDB" id="6105938at2759"/>
<evidence type="ECO:0000256" key="5">
    <source>
        <dbReference type="ARBA" id="ARBA00022833"/>
    </source>
</evidence>
<dbReference type="GO" id="GO:0008270">
    <property type="term" value="F:zinc ion binding"/>
    <property type="evidence" value="ECO:0007669"/>
    <property type="project" value="UniProtKB-KW"/>
</dbReference>
<dbReference type="SUPFAM" id="SSF57667">
    <property type="entry name" value="beta-beta-alpha zinc fingers"/>
    <property type="match status" value="1"/>
</dbReference>
<dbReference type="RefSeq" id="XP_033378575.1">
    <property type="nucleotide sequence ID" value="XM_033529430.1"/>
</dbReference>
<dbReference type="PANTHER" id="PTHR24384:SF189">
    <property type="entry name" value="C2H2-TYPE DOMAIN-CONTAINING PROTEIN-RELATED"/>
    <property type="match status" value="1"/>
</dbReference>
<feature type="compositionally biased region" description="Low complexity" evidence="11">
    <location>
        <begin position="39"/>
        <end position="53"/>
    </location>
</feature>
<dbReference type="GO" id="GO:0000981">
    <property type="term" value="F:DNA-binding transcription factor activity, RNA polymerase II-specific"/>
    <property type="evidence" value="ECO:0007669"/>
    <property type="project" value="TreeGrafter"/>
</dbReference>
<feature type="region of interest" description="Disordered" evidence="11">
    <location>
        <begin position="361"/>
        <end position="385"/>
    </location>
</feature>
<evidence type="ECO:0000256" key="6">
    <source>
        <dbReference type="ARBA" id="ARBA00023015"/>
    </source>
</evidence>
<feature type="compositionally biased region" description="Basic and acidic residues" evidence="11">
    <location>
        <begin position="503"/>
        <end position="513"/>
    </location>
</feature>
<keyword evidence="9" id="KW-0539">Nucleus</keyword>
<evidence type="ECO:0000313" key="14">
    <source>
        <dbReference type="Proteomes" id="UP000799778"/>
    </source>
</evidence>
<dbReference type="PANTHER" id="PTHR24384">
    <property type="entry name" value="FINGER PUTATIVE TRANSCRIPTION FACTOR FAMILY-RELATED"/>
    <property type="match status" value="1"/>
</dbReference>
<dbReference type="GO" id="GO:0005634">
    <property type="term" value="C:nucleus"/>
    <property type="evidence" value="ECO:0007669"/>
    <property type="project" value="UniProtKB-SubCell"/>
</dbReference>
<organism evidence="13 14">
    <name type="scientific">Aaosphaeria arxii CBS 175.79</name>
    <dbReference type="NCBI Taxonomy" id="1450172"/>
    <lineage>
        <taxon>Eukaryota</taxon>
        <taxon>Fungi</taxon>
        <taxon>Dikarya</taxon>
        <taxon>Ascomycota</taxon>
        <taxon>Pezizomycotina</taxon>
        <taxon>Dothideomycetes</taxon>
        <taxon>Pleosporomycetidae</taxon>
        <taxon>Pleosporales</taxon>
        <taxon>Pleosporales incertae sedis</taxon>
        <taxon>Aaosphaeria</taxon>
    </lineage>
</organism>
<dbReference type="Gene3D" id="3.30.160.60">
    <property type="entry name" value="Classic Zinc Finger"/>
    <property type="match status" value="1"/>
</dbReference>
<keyword evidence="2" id="KW-0479">Metal-binding</keyword>
<protein>
    <recommendedName>
        <fullName evidence="12">C2H2-type domain-containing protein</fullName>
    </recommendedName>
</protein>
<feature type="domain" description="C2H2-type" evidence="12">
    <location>
        <begin position="155"/>
        <end position="180"/>
    </location>
</feature>
<dbReference type="GeneID" id="54286827"/>
<feature type="region of interest" description="Disordered" evidence="11">
    <location>
        <begin position="14"/>
        <end position="118"/>
    </location>
</feature>
<dbReference type="PROSITE" id="PS50157">
    <property type="entry name" value="ZINC_FINGER_C2H2_2"/>
    <property type="match status" value="1"/>
</dbReference>
<evidence type="ECO:0000256" key="4">
    <source>
        <dbReference type="ARBA" id="ARBA00022771"/>
    </source>
</evidence>
<evidence type="ECO:0000256" key="8">
    <source>
        <dbReference type="ARBA" id="ARBA00023163"/>
    </source>
</evidence>
<feature type="compositionally biased region" description="Pro residues" evidence="11">
    <location>
        <begin position="69"/>
        <end position="88"/>
    </location>
</feature>
<dbReference type="SMART" id="SM00355">
    <property type="entry name" value="ZnF_C2H2"/>
    <property type="match status" value="7"/>
</dbReference>
<dbReference type="Pfam" id="PF12874">
    <property type="entry name" value="zf-met"/>
    <property type="match status" value="2"/>
</dbReference>
<keyword evidence="14" id="KW-1185">Reference proteome</keyword>
<feature type="compositionally biased region" description="Low complexity" evidence="11">
    <location>
        <begin position="19"/>
        <end position="31"/>
    </location>
</feature>
<dbReference type="EMBL" id="ML978077">
    <property type="protein sequence ID" value="KAF2010236.1"/>
    <property type="molecule type" value="Genomic_DNA"/>
</dbReference>
<keyword evidence="3" id="KW-0677">Repeat</keyword>
<feature type="region of interest" description="Disordered" evidence="11">
    <location>
        <begin position="455"/>
        <end position="476"/>
    </location>
</feature>
<evidence type="ECO:0000259" key="12">
    <source>
        <dbReference type="PROSITE" id="PS50157"/>
    </source>
</evidence>
<gene>
    <name evidence="13" type="ORF">BU24DRAFT_428245</name>
</gene>
<evidence type="ECO:0000256" key="9">
    <source>
        <dbReference type="ARBA" id="ARBA00023242"/>
    </source>
</evidence>
<evidence type="ECO:0000256" key="11">
    <source>
        <dbReference type="SAM" id="MobiDB-lite"/>
    </source>
</evidence>
<evidence type="ECO:0000256" key="3">
    <source>
        <dbReference type="ARBA" id="ARBA00022737"/>
    </source>
</evidence>
<feature type="compositionally biased region" description="Low complexity" evidence="11">
    <location>
        <begin position="461"/>
        <end position="470"/>
    </location>
</feature>
<keyword evidence="7" id="KW-0238">DNA-binding</keyword>
<keyword evidence="8" id="KW-0804">Transcription</keyword>
<evidence type="ECO:0000256" key="7">
    <source>
        <dbReference type="ARBA" id="ARBA00023125"/>
    </source>
</evidence>
<reference evidence="13" key="1">
    <citation type="journal article" date="2020" name="Stud. Mycol.">
        <title>101 Dothideomycetes genomes: a test case for predicting lifestyles and emergence of pathogens.</title>
        <authorList>
            <person name="Haridas S."/>
            <person name="Albert R."/>
            <person name="Binder M."/>
            <person name="Bloem J."/>
            <person name="Labutti K."/>
            <person name="Salamov A."/>
            <person name="Andreopoulos B."/>
            <person name="Baker S."/>
            <person name="Barry K."/>
            <person name="Bills G."/>
            <person name="Bluhm B."/>
            <person name="Cannon C."/>
            <person name="Castanera R."/>
            <person name="Culley D."/>
            <person name="Daum C."/>
            <person name="Ezra D."/>
            <person name="Gonzalez J."/>
            <person name="Henrissat B."/>
            <person name="Kuo A."/>
            <person name="Liang C."/>
            <person name="Lipzen A."/>
            <person name="Lutzoni F."/>
            <person name="Magnuson J."/>
            <person name="Mondo S."/>
            <person name="Nolan M."/>
            <person name="Ohm R."/>
            <person name="Pangilinan J."/>
            <person name="Park H.-J."/>
            <person name="Ramirez L."/>
            <person name="Alfaro M."/>
            <person name="Sun H."/>
            <person name="Tritt A."/>
            <person name="Yoshinaga Y."/>
            <person name="Zwiers L.-H."/>
            <person name="Turgeon B."/>
            <person name="Goodwin S."/>
            <person name="Spatafora J."/>
            <person name="Crous P."/>
            <person name="Grigoriev I."/>
        </authorList>
    </citation>
    <scope>NUCLEOTIDE SEQUENCE</scope>
    <source>
        <strain evidence="13">CBS 175.79</strain>
    </source>
</reference>
<keyword evidence="5" id="KW-0862">Zinc</keyword>
<feature type="region of interest" description="Disordered" evidence="11">
    <location>
        <begin position="503"/>
        <end position="524"/>
    </location>
</feature>
<dbReference type="InterPro" id="IPR036236">
    <property type="entry name" value="Znf_C2H2_sf"/>
</dbReference>
<dbReference type="AlphaFoldDB" id="A0A6A5XBL2"/>
<dbReference type="InterPro" id="IPR050752">
    <property type="entry name" value="C2H2-ZF_domain"/>
</dbReference>
<proteinExistence type="predicted"/>
<dbReference type="Proteomes" id="UP000799778">
    <property type="component" value="Unassembled WGS sequence"/>
</dbReference>
<name>A0A6A5XBL2_9PLEO</name>
<evidence type="ECO:0000256" key="2">
    <source>
        <dbReference type="ARBA" id="ARBA00022723"/>
    </source>
</evidence>
<evidence type="ECO:0000256" key="1">
    <source>
        <dbReference type="ARBA" id="ARBA00004123"/>
    </source>
</evidence>
<keyword evidence="6" id="KW-0805">Transcription regulation</keyword>
<evidence type="ECO:0000256" key="10">
    <source>
        <dbReference type="PROSITE-ProRule" id="PRU00042"/>
    </source>
</evidence>
<comment type="subcellular location">
    <subcellularLocation>
        <location evidence="1">Nucleus</location>
    </subcellularLocation>
</comment>
<sequence>MAYHNRFSLLVDTDDVGESSNSNVQPASSSAGNQLGHCSSEQQSHQQRQQLPQVLAYGSDERKNTIPSSPSPHLPNPNAHPPNVPTPNIPSAYHPHPGASHPGASHPGASHPGASHPGASRPSGTYFFCGVCRIHFRTREGLLSHMKGNKGLHRHFCNLCSRVFGERALLQSHVKSTPNHQAHCNICLSAFKDNHALKCHFECQAKKMQDHSWICYQCLMGFEDEPRLQRHLEYGTAHVWCRTCEVRFPSQRERDEHWKDPATPHRHCLQLGCDFDAPNEIELEAHLDEVHFRCRGCKLVVDSNSKRSQHEQLCPTLKGLRCPVCLAVFGTAEEVETHQRAQGCSPPDAKGSASKAIKRTPAFPSDASDVGSDFGNPPGKTGGTTLYYQSQRVVTSERSLPGTAAMKMPEPVPGLSYTRTVPRNSQPLIDMHPAPKNVLSIRDVKRIRDRVASTDEVKAAQRQQIISPQQQPLPPPPPIPYASKPSFAPKTSIYTIHHPKTEEQGVQSGHHDPLPSPTSPTEQPNECPLCHATHATATQLIQHLEIPCCELLLSGPSLNILLAALGGWFHATTFMDARTHAQLRSQSIDVETLLSRVSEGIVKPFVCRANGCGKQFAELKGLVSHLEEERSCGWDVERLQLGKLMWELDTAYLRSLNEKKIGETDVKGKGKAREDSPLIFLD</sequence>
<accession>A0A6A5XBL2</accession>